<organism evidence="10 11">
    <name type="scientific">Bacillus coahuilensis p1.1.43</name>
    <dbReference type="NCBI Taxonomy" id="1150625"/>
    <lineage>
        <taxon>Bacteria</taxon>
        <taxon>Bacillati</taxon>
        <taxon>Bacillota</taxon>
        <taxon>Bacilli</taxon>
        <taxon>Bacillales</taxon>
        <taxon>Bacillaceae</taxon>
        <taxon>Bacillus</taxon>
    </lineage>
</organism>
<keyword evidence="3" id="KW-0813">Transport</keyword>
<evidence type="ECO:0000256" key="2">
    <source>
        <dbReference type="ARBA" id="ARBA00008814"/>
    </source>
</evidence>
<dbReference type="PANTHER" id="PTHR30532">
    <property type="entry name" value="IRON III DICITRATE-BINDING PERIPLASMIC PROTEIN"/>
    <property type="match status" value="1"/>
</dbReference>
<keyword evidence="4 8" id="KW-0732">Signal</keyword>
<sequence>MKKKFWQLLALFSVLSLFVLAACGNTSEETTEEATNEDESTETAAEETESTSYIVEHAMGTTEMEETPERVVILTNEGTEALLALGVTPVGAVMSWDQDPWYEHISAEMEGVEVVGDEIEVNIEKIAELQPDLIIGNKIRQEELYDQLNAIAPTVFSADLAGDWKINFELYAQALNLEDKGQEVMAAYDSKVEEVKTALGEKTNAEISVVRFSSRPTRIYYTDSFSGVIFEQLGFKRAEHQAELFTPDNKMGNFAVEVDKELIPKMDADHLFYFTYADSEAVEEEWTNDPLWQNLTAVQEGNAHKVSDTIWNTAGGVKAAELMLADIEAIFAE</sequence>
<feature type="signal peptide" evidence="8">
    <location>
        <begin position="1"/>
        <end position="21"/>
    </location>
</feature>
<dbReference type="Proteomes" id="UP000074108">
    <property type="component" value="Unassembled WGS sequence"/>
</dbReference>
<dbReference type="OrthoDB" id="9793175at2"/>
<keyword evidence="5" id="KW-0564">Palmitate</keyword>
<dbReference type="RefSeq" id="WP_059349993.1">
    <property type="nucleotide sequence ID" value="NZ_LDYG01000001.1"/>
</dbReference>
<dbReference type="PATRIC" id="fig|1150625.3.peg.140"/>
<dbReference type="PANTHER" id="PTHR30532:SF21">
    <property type="entry name" value="SIDEROPHORE-BINDING LIPOPROTEIN YFIY-RELATED"/>
    <property type="match status" value="1"/>
</dbReference>
<dbReference type="InterPro" id="IPR002491">
    <property type="entry name" value="ABC_transptr_periplasmic_BD"/>
</dbReference>
<evidence type="ECO:0000256" key="6">
    <source>
        <dbReference type="ARBA" id="ARBA00023288"/>
    </source>
</evidence>
<evidence type="ECO:0000259" key="9">
    <source>
        <dbReference type="PROSITE" id="PS50983"/>
    </source>
</evidence>
<dbReference type="EMBL" id="LDYG01000001">
    <property type="protein sequence ID" value="KUP09467.1"/>
    <property type="molecule type" value="Genomic_DNA"/>
</dbReference>
<evidence type="ECO:0000256" key="4">
    <source>
        <dbReference type="ARBA" id="ARBA00022729"/>
    </source>
</evidence>
<evidence type="ECO:0000256" key="8">
    <source>
        <dbReference type="SAM" id="SignalP"/>
    </source>
</evidence>
<reference evidence="10 11" key="1">
    <citation type="journal article" date="2016" name="Front. Microbiol.">
        <title>Microevolution Analysis of Bacillus coahuilensis Unveils Differences in Phosphorus Acquisition Strategies and Their Regulation.</title>
        <authorList>
            <person name="Gomez-Lunar Z."/>
            <person name="Hernandez-Gonzalez I."/>
            <person name="Rodriguez-Torres M.D."/>
            <person name="Souza V."/>
            <person name="Olmedo-Alvarez G."/>
        </authorList>
    </citation>
    <scope>NUCLEOTIDE SEQUENCE [LARGE SCALE GENOMIC DNA]</scope>
    <source>
        <strain evidence="11">p1.1.43</strain>
    </source>
</reference>
<dbReference type="Gene3D" id="3.40.50.1980">
    <property type="entry name" value="Nitrogenase molybdenum iron protein domain"/>
    <property type="match status" value="2"/>
</dbReference>
<evidence type="ECO:0000313" key="10">
    <source>
        <dbReference type="EMBL" id="KUP09467.1"/>
    </source>
</evidence>
<evidence type="ECO:0000313" key="11">
    <source>
        <dbReference type="Proteomes" id="UP000074108"/>
    </source>
</evidence>
<dbReference type="GO" id="GO:0005886">
    <property type="term" value="C:plasma membrane"/>
    <property type="evidence" value="ECO:0007669"/>
    <property type="project" value="UniProtKB-SubCell"/>
</dbReference>
<dbReference type="InterPro" id="IPR051313">
    <property type="entry name" value="Bact_iron-sidero_bind"/>
</dbReference>
<feature type="region of interest" description="Disordered" evidence="7">
    <location>
        <begin position="27"/>
        <end position="50"/>
    </location>
</feature>
<keyword evidence="11" id="KW-1185">Reference proteome</keyword>
<comment type="subcellular location">
    <subcellularLocation>
        <location evidence="1">Cell membrane</location>
        <topology evidence="1">Lipid-anchor</topology>
    </subcellularLocation>
</comment>
<proteinExistence type="inferred from homology"/>
<name>A0A147KCP9_9BACI</name>
<dbReference type="CDD" id="cd01146">
    <property type="entry name" value="FhuD"/>
    <property type="match status" value="1"/>
</dbReference>
<dbReference type="GO" id="GO:0030288">
    <property type="term" value="C:outer membrane-bounded periplasmic space"/>
    <property type="evidence" value="ECO:0007669"/>
    <property type="project" value="TreeGrafter"/>
</dbReference>
<evidence type="ECO:0000256" key="1">
    <source>
        <dbReference type="ARBA" id="ARBA00004193"/>
    </source>
</evidence>
<evidence type="ECO:0000256" key="7">
    <source>
        <dbReference type="SAM" id="MobiDB-lite"/>
    </source>
</evidence>
<gene>
    <name evidence="10" type="ORF">Q75_00675</name>
</gene>
<dbReference type="STRING" id="1150625.Q75_00675"/>
<dbReference type="PROSITE" id="PS51257">
    <property type="entry name" value="PROKAR_LIPOPROTEIN"/>
    <property type="match status" value="1"/>
</dbReference>
<dbReference type="PROSITE" id="PS50983">
    <property type="entry name" value="FE_B12_PBP"/>
    <property type="match status" value="1"/>
</dbReference>
<dbReference type="SUPFAM" id="SSF53807">
    <property type="entry name" value="Helical backbone' metal receptor"/>
    <property type="match status" value="1"/>
</dbReference>
<evidence type="ECO:0000256" key="3">
    <source>
        <dbReference type="ARBA" id="ARBA00022448"/>
    </source>
</evidence>
<feature type="chain" id="PRO_5039631202" evidence="8">
    <location>
        <begin position="22"/>
        <end position="333"/>
    </location>
</feature>
<dbReference type="GO" id="GO:1901678">
    <property type="term" value="P:iron coordination entity transport"/>
    <property type="evidence" value="ECO:0007669"/>
    <property type="project" value="UniProtKB-ARBA"/>
</dbReference>
<comment type="similarity">
    <text evidence="2">Belongs to the bacterial solute-binding protein 8 family.</text>
</comment>
<keyword evidence="6" id="KW-0449">Lipoprotein</keyword>
<protein>
    <submittedName>
        <fullName evidence="10">Iron siderophore-binding protein</fullName>
    </submittedName>
</protein>
<feature type="domain" description="Fe/B12 periplasmic-binding" evidence="9">
    <location>
        <begin position="70"/>
        <end position="333"/>
    </location>
</feature>
<feature type="compositionally biased region" description="Acidic residues" evidence="7">
    <location>
        <begin position="29"/>
        <end position="49"/>
    </location>
</feature>
<dbReference type="AlphaFoldDB" id="A0A147KCP9"/>
<dbReference type="Pfam" id="PF01497">
    <property type="entry name" value="Peripla_BP_2"/>
    <property type="match status" value="1"/>
</dbReference>
<comment type="caution">
    <text evidence="10">The sequence shown here is derived from an EMBL/GenBank/DDBJ whole genome shotgun (WGS) entry which is preliminary data.</text>
</comment>
<accession>A0A147KCP9</accession>
<evidence type="ECO:0000256" key="5">
    <source>
        <dbReference type="ARBA" id="ARBA00023139"/>
    </source>
</evidence>